<dbReference type="GO" id="GO:0005524">
    <property type="term" value="F:ATP binding"/>
    <property type="evidence" value="ECO:0007669"/>
    <property type="project" value="UniProtKB-UniRule"/>
</dbReference>
<comment type="subunit">
    <text evidence="10">F-type ATPases have 2 components, CF(1) - the catalytic core - and CF(0) - the membrane proton channel. CF(1) has five subunits: alpha(3), beta(3), gamma(1), delta(1), epsilon(1). CF(0) has three main subunits: a, b and c.</text>
</comment>
<comment type="subcellular location">
    <subcellularLocation>
        <location evidence="10">Cell membrane</location>
        <topology evidence="10">Peripheral membrane protein</topology>
    </subcellularLocation>
    <subcellularLocation>
        <location evidence="2">Membrane</location>
        <topology evidence="2">Peripheral membrane protein</topology>
    </subcellularLocation>
</comment>
<keyword evidence="11" id="KW-0175">Coiled coil</keyword>
<keyword evidence="15" id="KW-1185">Reference proteome</keyword>
<evidence type="ECO:0000256" key="2">
    <source>
        <dbReference type="ARBA" id="ARBA00004170"/>
    </source>
</evidence>
<name>K1DY69_9MICO</name>
<dbReference type="SUPFAM" id="SSF52943">
    <property type="entry name" value="ATP synthase (F1-ATPase), gamma subunit"/>
    <property type="match status" value="1"/>
</dbReference>
<keyword evidence="4 10" id="KW-0813">Transport</keyword>
<dbReference type="PANTHER" id="PTHR11693:SF22">
    <property type="entry name" value="ATP SYNTHASE SUBUNIT GAMMA, MITOCHONDRIAL"/>
    <property type="match status" value="1"/>
</dbReference>
<evidence type="ECO:0000313" key="14">
    <source>
        <dbReference type="Proteomes" id="UP000004474"/>
    </source>
</evidence>
<dbReference type="InterPro" id="IPR000131">
    <property type="entry name" value="ATP_synth_F1_gsu"/>
</dbReference>
<evidence type="ECO:0000256" key="3">
    <source>
        <dbReference type="ARBA" id="ARBA00007681"/>
    </source>
</evidence>
<organism evidence="12 14">
    <name type="scientific">Janibacter hoylei PVAS-1</name>
    <dbReference type="NCBI Taxonomy" id="1210046"/>
    <lineage>
        <taxon>Bacteria</taxon>
        <taxon>Bacillati</taxon>
        <taxon>Actinomycetota</taxon>
        <taxon>Actinomycetes</taxon>
        <taxon>Micrococcales</taxon>
        <taxon>Intrasporangiaceae</taxon>
        <taxon>Janibacter</taxon>
    </lineage>
</organism>
<protein>
    <recommendedName>
        <fullName evidence="10">ATP synthase gamma chain</fullName>
    </recommendedName>
    <alternativeName>
        <fullName evidence="10">ATP synthase F1 sector gamma subunit</fullName>
    </alternativeName>
    <alternativeName>
        <fullName evidence="10">F-ATPase gamma subunit</fullName>
    </alternativeName>
</protein>
<keyword evidence="9 10" id="KW-0066">ATP synthesis</keyword>
<gene>
    <name evidence="10" type="primary">atpG</name>
    <name evidence="12" type="ORF">B277_08140</name>
    <name evidence="13" type="ORF">CWN80_05060</name>
</gene>
<evidence type="ECO:0000313" key="12">
    <source>
        <dbReference type="EMBL" id="EKA61334.1"/>
    </source>
</evidence>
<dbReference type="InterPro" id="IPR023632">
    <property type="entry name" value="ATP_synth_F1_gsu_CS"/>
</dbReference>
<evidence type="ECO:0000256" key="4">
    <source>
        <dbReference type="ARBA" id="ARBA00022448"/>
    </source>
</evidence>
<keyword evidence="8 10" id="KW-0139">CF(1)</keyword>
<dbReference type="GO" id="GO:0045259">
    <property type="term" value="C:proton-transporting ATP synthase complex"/>
    <property type="evidence" value="ECO:0007669"/>
    <property type="project" value="UniProtKB-KW"/>
</dbReference>
<dbReference type="GO" id="GO:0046933">
    <property type="term" value="F:proton-transporting ATP synthase activity, rotational mechanism"/>
    <property type="evidence" value="ECO:0007669"/>
    <property type="project" value="UniProtKB-UniRule"/>
</dbReference>
<evidence type="ECO:0000313" key="13">
    <source>
        <dbReference type="EMBL" id="RWU84511.1"/>
    </source>
</evidence>
<proteinExistence type="inferred from homology"/>
<reference evidence="13 15" key="1">
    <citation type="journal article" date="2009" name="Int. J. Syst. Evol. Microbiol.">
        <title>Janibacter hoylei sp. nov., Bacillus isronensis sp. nov. and Bacillus aryabhattai sp. nov., isolated from cryotubes used for collecting air from the upper atmosphere.</title>
        <authorList>
            <person name="Shivaji S."/>
            <person name="Chaturvedi P."/>
            <person name="Begum Z."/>
            <person name="Pindi P.K."/>
            <person name="Manorama R."/>
            <person name="Padmanaban D.A."/>
            <person name="Shouche Y.S."/>
            <person name="Pawar S."/>
            <person name="Vaishampayan P."/>
            <person name="Dutt C.B."/>
            <person name="Datta G.N."/>
            <person name="Manchanda R.K."/>
            <person name="Rao U.R."/>
            <person name="Bhargava P.M."/>
            <person name="Narlikar J.V."/>
        </authorList>
    </citation>
    <scope>NUCLEOTIDE SEQUENCE [LARGE SCALE GENOMIC DNA]</scope>
    <source>
        <strain evidence="13 15">PVAS-1</strain>
    </source>
</reference>
<dbReference type="Pfam" id="PF00231">
    <property type="entry name" value="ATP-synt"/>
    <property type="match status" value="1"/>
</dbReference>
<dbReference type="InterPro" id="IPR035968">
    <property type="entry name" value="ATP_synth_F1_ATPase_gsu"/>
</dbReference>
<dbReference type="OrthoDB" id="9812769at2"/>
<dbReference type="Proteomes" id="UP000004474">
    <property type="component" value="Unassembled WGS sequence"/>
</dbReference>
<dbReference type="CDD" id="cd12151">
    <property type="entry name" value="F1-ATPase_gamma"/>
    <property type="match status" value="1"/>
</dbReference>
<dbReference type="PROSITE" id="PS00153">
    <property type="entry name" value="ATPASE_GAMMA"/>
    <property type="match status" value="1"/>
</dbReference>
<dbReference type="NCBIfam" id="TIGR01146">
    <property type="entry name" value="ATPsyn_F1gamma"/>
    <property type="match status" value="1"/>
</dbReference>
<comment type="function">
    <text evidence="1 10">Produces ATP from ADP in the presence of a proton gradient across the membrane. The gamma chain is believed to be important in regulating ATPase activity and the flow of protons through the CF(0) complex.</text>
</comment>
<evidence type="ECO:0000256" key="7">
    <source>
        <dbReference type="ARBA" id="ARBA00023136"/>
    </source>
</evidence>
<dbReference type="Proteomes" id="UP000288711">
    <property type="component" value="Unassembled WGS sequence"/>
</dbReference>
<feature type="coiled-coil region" evidence="11">
    <location>
        <begin position="248"/>
        <end position="282"/>
    </location>
</feature>
<dbReference type="EMBL" id="PIPF01000004">
    <property type="protein sequence ID" value="RWU84511.1"/>
    <property type="molecule type" value="Genomic_DNA"/>
</dbReference>
<evidence type="ECO:0000256" key="6">
    <source>
        <dbReference type="ARBA" id="ARBA00023065"/>
    </source>
</evidence>
<dbReference type="eggNOG" id="COG0224">
    <property type="taxonomic scope" value="Bacteria"/>
</dbReference>
<dbReference type="Gene3D" id="3.40.1380.10">
    <property type="match status" value="1"/>
</dbReference>
<dbReference type="PANTHER" id="PTHR11693">
    <property type="entry name" value="ATP SYNTHASE GAMMA CHAIN"/>
    <property type="match status" value="1"/>
</dbReference>
<dbReference type="GO" id="GO:0005886">
    <property type="term" value="C:plasma membrane"/>
    <property type="evidence" value="ECO:0007669"/>
    <property type="project" value="UniProtKB-SubCell"/>
</dbReference>
<dbReference type="Gene3D" id="1.10.287.80">
    <property type="entry name" value="ATP synthase, gamma subunit, helix hairpin domain"/>
    <property type="match status" value="2"/>
</dbReference>
<dbReference type="STRING" id="1210046.B277_08140"/>
<comment type="similarity">
    <text evidence="3 10">Belongs to the ATPase gamma chain family.</text>
</comment>
<dbReference type="HAMAP" id="MF_00815">
    <property type="entry name" value="ATP_synth_gamma_bact"/>
    <property type="match status" value="1"/>
</dbReference>
<evidence type="ECO:0000256" key="11">
    <source>
        <dbReference type="SAM" id="Coils"/>
    </source>
</evidence>
<comment type="caution">
    <text evidence="12">The sequence shown here is derived from an EMBL/GenBank/DDBJ whole genome shotgun (WGS) entry which is preliminary data.</text>
</comment>
<accession>K1DY69</accession>
<evidence type="ECO:0000256" key="9">
    <source>
        <dbReference type="ARBA" id="ARBA00023310"/>
    </source>
</evidence>
<evidence type="ECO:0000313" key="15">
    <source>
        <dbReference type="Proteomes" id="UP000288711"/>
    </source>
</evidence>
<reference evidence="13" key="3">
    <citation type="submission" date="2017-11" db="EMBL/GenBank/DDBJ databases">
        <authorList>
            <person name="Seuylemezian A."/>
            <person name="Cooper K."/>
            <person name="Vaishampayan P."/>
        </authorList>
    </citation>
    <scope>NUCLEOTIDE SEQUENCE</scope>
    <source>
        <strain evidence="13">PVAS-1</strain>
    </source>
</reference>
<dbReference type="RefSeq" id="WP_007926956.1">
    <property type="nucleotide sequence ID" value="NZ_ALWX01000033.1"/>
</dbReference>
<keyword evidence="7 10" id="KW-0472">Membrane</keyword>
<dbReference type="PRINTS" id="PR00126">
    <property type="entry name" value="ATPASEGAMMA"/>
</dbReference>
<dbReference type="EMBL" id="ALWX01000033">
    <property type="protein sequence ID" value="EKA61334.1"/>
    <property type="molecule type" value="Genomic_DNA"/>
</dbReference>
<evidence type="ECO:0000256" key="10">
    <source>
        <dbReference type="HAMAP-Rule" id="MF_00815"/>
    </source>
</evidence>
<dbReference type="PATRIC" id="fig|1210046.3.peg.1557"/>
<reference evidence="12 14" key="2">
    <citation type="journal article" date="2012" name="J. Bacteriol.">
        <title>Genome Sequence of Janibacter hoylei MTCC8307, Isolated from the Stratospheric Air.</title>
        <authorList>
            <person name="Pawar S.P."/>
            <person name="Dhotre D.P."/>
            <person name="Shetty S.A."/>
            <person name="Chowdhury S.P."/>
            <person name="Chaudhari B.L."/>
            <person name="Shouche Y.S."/>
        </authorList>
    </citation>
    <scope>NUCLEOTIDE SEQUENCE [LARGE SCALE GENOMIC DNA]</scope>
    <source>
        <strain evidence="12 14">PVAS-1</strain>
    </source>
</reference>
<evidence type="ECO:0000256" key="8">
    <source>
        <dbReference type="ARBA" id="ARBA00023196"/>
    </source>
</evidence>
<keyword evidence="10" id="KW-1003">Cell membrane</keyword>
<evidence type="ECO:0000256" key="5">
    <source>
        <dbReference type="ARBA" id="ARBA00022781"/>
    </source>
</evidence>
<keyword evidence="5 10" id="KW-0375">Hydrogen ion transport</keyword>
<evidence type="ECO:0000256" key="1">
    <source>
        <dbReference type="ARBA" id="ARBA00003456"/>
    </source>
</evidence>
<keyword evidence="6 10" id="KW-0406">Ion transport</keyword>
<dbReference type="NCBIfam" id="NF004145">
    <property type="entry name" value="PRK05621.1-2"/>
    <property type="match status" value="1"/>
</dbReference>
<dbReference type="GO" id="GO:0042777">
    <property type="term" value="P:proton motive force-driven plasma membrane ATP synthesis"/>
    <property type="evidence" value="ECO:0007669"/>
    <property type="project" value="UniProtKB-UniRule"/>
</dbReference>
<dbReference type="AlphaFoldDB" id="K1DY69"/>
<sequence length="299" mass="33201">MGAQIREYRQRIRSVSATKKITRAMELMAASRVVKAQQAVRESTPYARALTRAASAVATYSDEDHPLTTEPENVRRAAVLVIAADRGLAGGYNSNVLKEGERVSAALRDQGKEVQTYLVGRRAVSYYSFRKKEFVAEWTGSSEKPSFENAREIGERLVADFVKEYEEGGVDEVHVVYTRFVSMVTQEAEVIRLLPLEVVEGVEEPGADELYPLYEFEPSGEELLDTLLPRYVNARIFNCLLQAAASELAARQRAMKSATDNAEELIKKYTRLANQARQAEITQEISEIVGGAGALAESK</sequence>